<dbReference type="InterPro" id="IPR010982">
    <property type="entry name" value="Lambda_DNA-bd_dom_sf"/>
</dbReference>
<dbReference type="Pfam" id="PF00356">
    <property type="entry name" value="LacI"/>
    <property type="match status" value="1"/>
</dbReference>
<sequence length="362" mass="38021">MTTDAEKKGAPRSATVFDVARLAGVSAMTVSRVINGESTVRPGTRAKVQAAVAALNYMPNPAARKLAGSRPILIGMLYSDPRAGYLNGFLLGLLSKTSLRHVQLNARYCASANAGEAAVAEMIASGIDGFILPPPFCEAPAILQQVARSGMPAVAVSAGVPSAHLYSVGIDDYKAAYDLTRHLLSLGHQKLGFIKGDPGQSCSDRRLAGFCAAVADAGLDIDADARIAPGMYSYQSGLDAAEHLLAAGPNRPSAVFASNDDMAAATVAVAQRLGMFVPSDLTVVGFDDAPLATTIWPELTTIRQPIGDMASAAVDLLVRHIRAWRNGVRLPVSQSLMDYTLVRRQSDAAPKVRPAIRLSIVA</sequence>
<dbReference type="RefSeq" id="WP_394469420.1">
    <property type="nucleotide sequence ID" value="NZ_JBIGHY010000002.1"/>
</dbReference>
<organism evidence="5 6">
    <name type="scientific">Pelomonas dachongensis</name>
    <dbReference type="NCBI Taxonomy" id="3299029"/>
    <lineage>
        <taxon>Bacteria</taxon>
        <taxon>Pseudomonadati</taxon>
        <taxon>Pseudomonadota</taxon>
        <taxon>Betaproteobacteria</taxon>
        <taxon>Burkholderiales</taxon>
        <taxon>Sphaerotilaceae</taxon>
        <taxon>Roseateles</taxon>
    </lineage>
</organism>
<evidence type="ECO:0000313" key="5">
    <source>
        <dbReference type="EMBL" id="MFG6413331.1"/>
    </source>
</evidence>
<dbReference type="InterPro" id="IPR046335">
    <property type="entry name" value="LacI/GalR-like_sensor"/>
</dbReference>
<evidence type="ECO:0000313" key="6">
    <source>
        <dbReference type="Proteomes" id="UP001606300"/>
    </source>
</evidence>
<dbReference type="PRINTS" id="PR00036">
    <property type="entry name" value="HTHLACI"/>
</dbReference>
<dbReference type="SUPFAM" id="SSF47413">
    <property type="entry name" value="lambda repressor-like DNA-binding domains"/>
    <property type="match status" value="1"/>
</dbReference>
<dbReference type="Gene3D" id="1.10.260.40">
    <property type="entry name" value="lambda repressor-like DNA-binding domains"/>
    <property type="match status" value="1"/>
</dbReference>
<reference evidence="5 6" key="1">
    <citation type="submission" date="2024-09" db="EMBL/GenBank/DDBJ databases">
        <title>Novel species of the genus Pelomonas and Roseateles isolated from streams.</title>
        <authorList>
            <person name="Lu H."/>
        </authorList>
    </citation>
    <scope>NUCLEOTIDE SEQUENCE [LARGE SCALE GENOMIC DNA]</scope>
    <source>
        <strain evidence="5 6">DC23W</strain>
    </source>
</reference>
<name>A0ABW7EIQ3_9BURK</name>
<keyword evidence="2 5" id="KW-0238">DNA-binding</keyword>
<evidence type="ECO:0000256" key="3">
    <source>
        <dbReference type="ARBA" id="ARBA00023163"/>
    </source>
</evidence>
<dbReference type="PROSITE" id="PS00356">
    <property type="entry name" value="HTH_LACI_1"/>
    <property type="match status" value="1"/>
</dbReference>
<dbReference type="EMBL" id="JBIGHY010000002">
    <property type="protein sequence ID" value="MFG6413331.1"/>
    <property type="molecule type" value="Genomic_DNA"/>
</dbReference>
<proteinExistence type="predicted"/>
<dbReference type="InterPro" id="IPR000843">
    <property type="entry name" value="HTH_LacI"/>
</dbReference>
<dbReference type="PANTHER" id="PTHR30146:SF153">
    <property type="entry name" value="LACTOSE OPERON REPRESSOR"/>
    <property type="match status" value="1"/>
</dbReference>
<dbReference type="CDD" id="cd01545">
    <property type="entry name" value="PBP1_SalR"/>
    <property type="match status" value="1"/>
</dbReference>
<evidence type="ECO:0000259" key="4">
    <source>
        <dbReference type="PROSITE" id="PS50932"/>
    </source>
</evidence>
<evidence type="ECO:0000256" key="2">
    <source>
        <dbReference type="ARBA" id="ARBA00023125"/>
    </source>
</evidence>
<dbReference type="Gene3D" id="3.40.50.2300">
    <property type="match status" value="2"/>
</dbReference>
<dbReference type="SMART" id="SM00354">
    <property type="entry name" value="HTH_LACI"/>
    <property type="match status" value="1"/>
</dbReference>
<accession>A0ABW7EIQ3</accession>
<keyword evidence="6" id="KW-1185">Reference proteome</keyword>
<dbReference type="Pfam" id="PF13377">
    <property type="entry name" value="Peripla_BP_3"/>
    <property type="match status" value="1"/>
</dbReference>
<gene>
    <name evidence="5" type="ORF">ACG02S_05405</name>
</gene>
<dbReference type="PANTHER" id="PTHR30146">
    <property type="entry name" value="LACI-RELATED TRANSCRIPTIONAL REPRESSOR"/>
    <property type="match status" value="1"/>
</dbReference>
<dbReference type="InterPro" id="IPR028082">
    <property type="entry name" value="Peripla_BP_I"/>
</dbReference>
<dbReference type="PROSITE" id="PS50932">
    <property type="entry name" value="HTH_LACI_2"/>
    <property type="match status" value="1"/>
</dbReference>
<comment type="caution">
    <text evidence="5">The sequence shown here is derived from an EMBL/GenBank/DDBJ whole genome shotgun (WGS) entry which is preliminary data.</text>
</comment>
<keyword evidence="3" id="KW-0804">Transcription</keyword>
<keyword evidence="1" id="KW-0805">Transcription regulation</keyword>
<feature type="domain" description="HTH lacI-type" evidence="4">
    <location>
        <begin position="14"/>
        <end position="68"/>
    </location>
</feature>
<evidence type="ECO:0000256" key="1">
    <source>
        <dbReference type="ARBA" id="ARBA00023015"/>
    </source>
</evidence>
<dbReference type="CDD" id="cd01392">
    <property type="entry name" value="HTH_LacI"/>
    <property type="match status" value="1"/>
</dbReference>
<protein>
    <submittedName>
        <fullName evidence="5">LacI family DNA-binding transcriptional regulator</fullName>
    </submittedName>
</protein>
<dbReference type="SUPFAM" id="SSF53822">
    <property type="entry name" value="Periplasmic binding protein-like I"/>
    <property type="match status" value="1"/>
</dbReference>
<dbReference type="GO" id="GO:0003677">
    <property type="term" value="F:DNA binding"/>
    <property type="evidence" value="ECO:0007669"/>
    <property type="project" value="UniProtKB-KW"/>
</dbReference>
<dbReference type="Proteomes" id="UP001606300">
    <property type="component" value="Unassembled WGS sequence"/>
</dbReference>